<sequence>MGSVIESKDIIGIYRTPLLDDHGQVRYHIHQKQVQVTGCHRGNANVRYAWLPCSKSTVHVMMLNGVLQVDKPPNKCAAYGEGTLLTPANRSDAWYVLDISIITYMSGFFSPPFLKCCWHLTLVSSYLCFVAIHIF</sequence>
<name>A0A1D6GT77_MAIZE</name>
<evidence type="ECO:0000313" key="1">
    <source>
        <dbReference type="EMBL" id="AQK66218.1"/>
    </source>
</evidence>
<dbReference type="InterPro" id="IPR044964">
    <property type="entry name" value="RCD1/SRO1-5"/>
</dbReference>
<protein>
    <submittedName>
        <fullName evidence="1">Putative inactive poly [ADP-ribose] polymerase SRO1</fullName>
    </submittedName>
</protein>
<dbReference type="AlphaFoldDB" id="A0A1D6GT77"/>
<dbReference type="PANTHER" id="PTHR32263:SF10">
    <property type="entry name" value="OS10G0577800 PROTEIN"/>
    <property type="match status" value="1"/>
</dbReference>
<reference evidence="1" key="1">
    <citation type="submission" date="2015-12" db="EMBL/GenBank/DDBJ databases">
        <title>Update maize B73 reference genome by single molecule sequencing technologies.</title>
        <authorList>
            <consortium name="Maize Genome Sequencing Project"/>
            <person name="Ware D."/>
        </authorList>
    </citation>
    <scope>NUCLEOTIDE SEQUENCE</scope>
    <source>
        <tissue evidence="1">Seedling</tissue>
    </source>
</reference>
<gene>
    <name evidence="1" type="ORF">ZEAMMB73_Zm00001d014423</name>
</gene>
<dbReference type="PANTHER" id="PTHR32263">
    <property type="entry name" value="INACTIVE POLY [ADP-RIBOSE] POLYMERASE SRO4-RELATED"/>
    <property type="match status" value="1"/>
</dbReference>
<dbReference type="EMBL" id="CM000781">
    <property type="protein sequence ID" value="AQK66218.1"/>
    <property type="molecule type" value="Genomic_DNA"/>
</dbReference>
<accession>A0A1D6GT77</accession>
<proteinExistence type="predicted"/>
<organism evidence="1">
    <name type="scientific">Zea mays</name>
    <name type="common">Maize</name>
    <dbReference type="NCBI Taxonomy" id="4577"/>
    <lineage>
        <taxon>Eukaryota</taxon>
        <taxon>Viridiplantae</taxon>
        <taxon>Streptophyta</taxon>
        <taxon>Embryophyta</taxon>
        <taxon>Tracheophyta</taxon>
        <taxon>Spermatophyta</taxon>
        <taxon>Magnoliopsida</taxon>
        <taxon>Liliopsida</taxon>
        <taxon>Poales</taxon>
        <taxon>Poaceae</taxon>
        <taxon>PACMAD clade</taxon>
        <taxon>Panicoideae</taxon>
        <taxon>Andropogonodae</taxon>
        <taxon>Andropogoneae</taxon>
        <taxon>Tripsacinae</taxon>
        <taxon>Zea</taxon>
    </lineage>
</organism>